<proteinExistence type="inferred from homology"/>
<accession>A0A068WKR4</accession>
<keyword evidence="2" id="KW-1133">Transmembrane helix</keyword>
<name>A0A068WKR4_ECHGR</name>
<evidence type="ECO:0000256" key="1">
    <source>
        <dbReference type="ARBA" id="ARBA00005742"/>
    </source>
</evidence>
<dbReference type="AlphaFoldDB" id="A0A068WKR4"/>
<reference evidence="4" key="2">
    <citation type="submission" date="2014-06" db="EMBL/GenBank/DDBJ databases">
        <authorList>
            <person name="Aslett M."/>
        </authorList>
    </citation>
    <scope>NUCLEOTIDE SEQUENCE</scope>
</reference>
<reference evidence="6" key="3">
    <citation type="submission" date="2020-10" db="UniProtKB">
        <authorList>
            <consortium name="WormBaseParasite"/>
        </authorList>
    </citation>
    <scope>IDENTIFICATION</scope>
</reference>
<feature type="domain" description="Selenoprotein F/M" evidence="3">
    <location>
        <begin position="61"/>
        <end position="124"/>
    </location>
</feature>
<comment type="similarity">
    <text evidence="1">Belongs to the selenoprotein M/F family.</text>
</comment>
<feature type="transmembrane region" description="Helical" evidence="2">
    <location>
        <begin position="7"/>
        <end position="27"/>
    </location>
</feature>
<dbReference type="InterPro" id="IPR036249">
    <property type="entry name" value="Thioredoxin-like_sf"/>
</dbReference>
<gene>
    <name evidence="4" type="ORF">EgrG_000256600</name>
</gene>
<evidence type="ECO:0000256" key="2">
    <source>
        <dbReference type="SAM" id="Phobius"/>
    </source>
</evidence>
<keyword evidence="2" id="KW-0812">Transmembrane</keyword>
<dbReference type="SUPFAM" id="SSF52833">
    <property type="entry name" value="Thioredoxin-like"/>
    <property type="match status" value="1"/>
</dbReference>
<organism evidence="4">
    <name type="scientific">Echinococcus granulosus</name>
    <name type="common">Hydatid tapeworm</name>
    <dbReference type="NCBI Taxonomy" id="6210"/>
    <lineage>
        <taxon>Eukaryota</taxon>
        <taxon>Metazoa</taxon>
        <taxon>Spiralia</taxon>
        <taxon>Lophotrochozoa</taxon>
        <taxon>Platyhelminthes</taxon>
        <taxon>Cestoda</taxon>
        <taxon>Eucestoda</taxon>
        <taxon>Cyclophyllidea</taxon>
        <taxon>Taeniidae</taxon>
        <taxon>Echinococcus</taxon>
        <taxon>Echinococcus granulosus group</taxon>
    </lineage>
</organism>
<dbReference type="Proteomes" id="UP000492820">
    <property type="component" value="Unassembled WGS sequence"/>
</dbReference>
<dbReference type="Pfam" id="PF08806">
    <property type="entry name" value="Sep15_SelM"/>
    <property type="match status" value="1"/>
</dbReference>
<dbReference type="EMBL" id="LK028580">
    <property type="protein sequence ID" value="CDS20348.1"/>
    <property type="molecule type" value="Genomic_DNA"/>
</dbReference>
<protein>
    <submittedName>
        <fullName evidence="4 6">Sep15_SelM domain containing protein</fullName>
    </submittedName>
</protein>
<sequence>MRPSDNFVCAFVAYIAVFVSQLFKLLFQVNTALTKPLRVKSSERIMPRMLRCGTHGIWPKRRYPQVKAFVDRLSEFPNVQLIIKSGHLPTAILIEEEEGGEAQESYAIDTWDTDTIRDFFRERLL</sequence>
<reference evidence="4 5" key="1">
    <citation type="journal article" date="2013" name="Nature">
        <title>The genomes of four tapeworm species reveal adaptations to parasitism.</title>
        <authorList>
            <person name="Tsai I.J."/>
            <person name="Zarowiecki M."/>
            <person name="Holroyd N."/>
            <person name="Garciarrubio A."/>
            <person name="Sanchez-Flores A."/>
            <person name="Brooks K.L."/>
            <person name="Tracey A."/>
            <person name="Bobes R.J."/>
            <person name="Fragoso G."/>
            <person name="Sciutto E."/>
            <person name="Aslett M."/>
            <person name="Beasley H."/>
            <person name="Bennett H.M."/>
            <person name="Cai J."/>
            <person name="Camicia F."/>
            <person name="Clark R."/>
            <person name="Cucher M."/>
            <person name="De Silva N."/>
            <person name="Day T.A."/>
            <person name="Deplazes P."/>
            <person name="Estrada K."/>
            <person name="Fernandez C."/>
            <person name="Holland P.W."/>
            <person name="Hou J."/>
            <person name="Hu S."/>
            <person name="Huckvale T."/>
            <person name="Hung S.S."/>
            <person name="Kamenetzky L."/>
            <person name="Keane J.A."/>
            <person name="Kiss F."/>
            <person name="Koziol U."/>
            <person name="Lambert O."/>
            <person name="Liu K."/>
            <person name="Luo X."/>
            <person name="Luo Y."/>
            <person name="Macchiaroli N."/>
            <person name="Nichol S."/>
            <person name="Paps J."/>
            <person name="Parkinson J."/>
            <person name="Pouchkina-Stantcheva N."/>
            <person name="Riddiford N."/>
            <person name="Rosenzvit M."/>
            <person name="Salinas G."/>
            <person name="Wasmuth J.D."/>
            <person name="Zamanian M."/>
            <person name="Zheng Y."/>
            <person name="Cai X."/>
            <person name="Soberon X."/>
            <person name="Olson P.D."/>
            <person name="Laclette J.P."/>
            <person name="Brehm K."/>
            <person name="Berriman M."/>
            <person name="Garciarrubio A."/>
            <person name="Bobes R.J."/>
            <person name="Fragoso G."/>
            <person name="Sanchez-Flores A."/>
            <person name="Estrada K."/>
            <person name="Cevallos M.A."/>
            <person name="Morett E."/>
            <person name="Gonzalez V."/>
            <person name="Portillo T."/>
            <person name="Ochoa-Leyva A."/>
            <person name="Jose M.V."/>
            <person name="Sciutto E."/>
            <person name="Landa A."/>
            <person name="Jimenez L."/>
            <person name="Valdes V."/>
            <person name="Carrero J.C."/>
            <person name="Larralde C."/>
            <person name="Morales-Montor J."/>
            <person name="Limon-Lason J."/>
            <person name="Soberon X."/>
            <person name="Laclette J.P."/>
        </authorList>
    </citation>
    <scope>NUCLEOTIDE SEQUENCE [LARGE SCALE GENOMIC DNA]</scope>
</reference>
<evidence type="ECO:0000313" key="6">
    <source>
        <dbReference type="WBParaSite" id="EgrG_000256600"/>
    </source>
</evidence>
<evidence type="ECO:0000313" key="5">
    <source>
        <dbReference type="Proteomes" id="UP000492820"/>
    </source>
</evidence>
<evidence type="ECO:0000259" key="3">
    <source>
        <dbReference type="Pfam" id="PF08806"/>
    </source>
</evidence>
<keyword evidence="2" id="KW-0472">Membrane</keyword>
<dbReference type="WBParaSite" id="EgrG_000256600">
    <property type="protein sequence ID" value="EgrG_000256600"/>
    <property type="gene ID" value="EgrG_000256600"/>
</dbReference>
<dbReference type="Gene3D" id="3.40.30.50">
    <property type="entry name" value="Sep15/SelM thioredoxin-like domain, active-site redox motif"/>
    <property type="match status" value="1"/>
</dbReference>
<dbReference type="InterPro" id="IPR038219">
    <property type="entry name" value="Sep15/SelM_sf"/>
</dbReference>
<dbReference type="InterPro" id="IPR014912">
    <property type="entry name" value="Sep15_SelM_dom"/>
</dbReference>
<evidence type="ECO:0000313" key="4">
    <source>
        <dbReference type="EMBL" id="CDS20348.1"/>
    </source>
</evidence>